<evidence type="ECO:0000259" key="3">
    <source>
        <dbReference type="PROSITE" id="PS50110"/>
    </source>
</evidence>
<dbReference type="PANTHER" id="PTHR43228">
    <property type="entry name" value="TWO-COMPONENT RESPONSE REGULATOR"/>
    <property type="match status" value="1"/>
</dbReference>
<keyword evidence="5" id="KW-1185">Reference proteome</keyword>
<dbReference type="Gene3D" id="3.40.50.2300">
    <property type="match status" value="1"/>
</dbReference>
<evidence type="ECO:0000313" key="5">
    <source>
        <dbReference type="Proteomes" id="UP000603912"/>
    </source>
</evidence>
<feature type="modified residue" description="4-aspartylphosphate" evidence="1">
    <location>
        <position position="60"/>
    </location>
</feature>
<evidence type="ECO:0000256" key="2">
    <source>
        <dbReference type="SAM" id="MobiDB-lite"/>
    </source>
</evidence>
<accession>A0A917I553</accession>
<feature type="domain" description="Response regulatory" evidence="3">
    <location>
        <begin position="10"/>
        <end position="129"/>
    </location>
</feature>
<gene>
    <name evidence="4" type="ORF">GCM10007036_11790</name>
</gene>
<dbReference type="Proteomes" id="UP000603912">
    <property type="component" value="Unassembled WGS sequence"/>
</dbReference>
<protein>
    <submittedName>
        <fullName evidence="4">Response regulator</fullName>
    </submittedName>
</protein>
<dbReference type="PROSITE" id="PS50110">
    <property type="entry name" value="RESPONSE_REGULATORY"/>
    <property type="match status" value="1"/>
</dbReference>
<proteinExistence type="predicted"/>
<dbReference type="InterPro" id="IPR001789">
    <property type="entry name" value="Sig_transdc_resp-reg_receiver"/>
</dbReference>
<feature type="region of interest" description="Disordered" evidence="2">
    <location>
        <begin position="147"/>
        <end position="167"/>
    </location>
</feature>
<dbReference type="InterPro" id="IPR011006">
    <property type="entry name" value="CheY-like_superfamily"/>
</dbReference>
<dbReference type="GO" id="GO:0000160">
    <property type="term" value="P:phosphorelay signal transduction system"/>
    <property type="evidence" value="ECO:0007669"/>
    <property type="project" value="InterPro"/>
</dbReference>
<name>A0A917I553_9HYPH</name>
<dbReference type="SMART" id="SM00448">
    <property type="entry name" value="REC"/>
    <property type="match status" value="1"/>
</dbReference>
<reference evidence="4" key="1">
    <citation type="journal article" date="2014" name="Int. J. Syst. Evol. Microbiol.">
        <title>Complete genome sequence of Corynebacterium casei LMG S-19264T (=DSM 44701T), isolated from a smear-ripened cheese.</title>
        <authorList>
            <consortium name="US DOE Joint Genome Institute (JGI-PGF)"/>
            <person name="Walter F."/>
            <person name="Albersmeier A."/>
            <person name="Kalinowski J."/>
            <person name="Ruckert C."/>
        </authorList>
    </citation>
    <scope>NUCLEOTIDE SEQUENCE</scope>
    <source>
        <strain evidence="4">CGMCC 1.12214</strain>
    </source>
</reference>
<evidence type="ECO:0000313" key="4">
    <source>
        <dbReference type="EMBL" id="GGH13310.1"/>
    </source>
</evidence>
<dbReference type="SUPFAM" id="SSF52172">
    <property type="entry name" value="CheY-like"/>
    <property type="match status" value="1"/>
</dbReference>
<comment type="caution">
    <text evidence="4">The sequence shown here is derived from an EMBL/GenBank/DDBJ whole genome shotgun (WGS) entry which is preliminary data.</text>
</comment>
<organism evidence="4 5">
    <name type="scientific">Alsobacter metallidurans</name>
    <dbReference type="NCBI Taxonomy" id="340221"/>
    <lineage>
        <taxon>Bacteria</taxon>
        <taxon>Pseudomonadati</taxon>
        <taxon>Pseudomonadota</taxon>
        <taxon>Alphaproteobacteria</taxon>
        <taxon>Hyphomicrobiales</taxon>
        <taxon>Alsobacteraceae</taxon>
        <taxon>Alsobacter</taxon>
    </lineage>
</organism>
<dbReference type="EMBL" id="BMES01000001">
    <property type="protein sequence ID" value="GGH13310.1"/>
    <property type="molecule type" value="Genomic_DNA"/>
</dbReference>
<sequence length="181" mass="20525">MFRVEYSRLRFLVVDDNTYMRRILKTLLHGFGAREVFEAEDGASALDAFASHYPDIVFTDWEMPLINGIDMTKLMRCSDNSVNPFVPIIMVSVHSERHRVIEARDAGVTEFLVKPLSATALHQRILGVVAHPRPFIKTSSFFGPDRRRTKVGEYSGPERRKGEEESQVIAPKPVLVSYSNG</sequence>
<dbReference type="AlphaFoldDB" id="A0A917I553"/>
<dbReference type="PANTHER" id="PTHR43228:SF1">
    <property type="entry name" value="TWO-COMPONENT RESPONSE REGULATOR ARR22"/>
    <property type="match status" value="1"/>
</dbReference>
<evidence type="ECO:0000256" key="1">
    <source>
        <dbReference type="PROSITE-ProRule" id="PRU00169"/>
    </source>
</evidence>
<dbReference type="InterPro" id="IPR052048">
    <property type="entry name" value="ST_Response_Regulator"/>
</dbReference>
<dbReference type="Pfam" id="PF00072">
    <property type="entry name" value="Response_reg"/>
    <property type="match status" value="1"/>
</dbReference>
<reference evidence="4" key="2">
    <citation type="submission" date="2020-09" db="EMBL/GenBank/DDBJ databases">
        <authorList>
            <person name="Sun Q."/>
            <person name="Zhou Y."/>
        </authorList>
    </citation>
    <scope>NUCLEOTIDE SEQUENCE</scope>
    <source>
        <strain evidence="4">CGMCC 1.12214</strain>
    </source>
</reference>
<dbReference type="RefSeq" id="WP_188516745.1">
    <property type="nucleotide sequence ID" value="NZ_BMES01000001.1"/>
</dbReference>
<keyword evidence="1" id="KW-0597">Phosphoprotein</keyword>